<evidence type="ECO:0000313" key="2">
    <source>
        <dbReference type="Proteomes" id="UP000276133"/>
    </source>
</evidence>
<accession>A0A3M7PL41</accession>
<organism evidence="1 2">
    <name type="scientific">Brachionus plicatilis</name>
    <name type="common">Marine rotifer</name>
    <name type="synonym">Brachionus muelleri</name>
    <dbReference type="NCBI Taxonomy" id="10195"/>
    <lineage>
        <taxon>Eukaryota</taxon>
        <taxon>Metazoa</taxon>
        <taxon>Spiralia</taxon>
        <taxon>Gnathifera</taxon>
        <taxon>Rotifera</taxon>
        <taxon>Eurotatoria</taxon>
        <taxon>Monogononta</taxon>
        <taxon>Pseudotrocha</taxon>
        <taxon>Ploima</taxon>
        <taxon>Brachionidae</taxon>
        <taxon>Brachionus</taxon>
    </lineage>
</organism>
<reference evidence="1 2" key="1">
    <citation type="journal article" date="2018" name="Sci. Rep.">
        <title>Genomic signatures of local adaptation to the degree of environmental predictability in rotifers.</title>
        <authorList>
            <person name="Franch-Gras L."/>
            <person name="Hahn C."/>
            <person name="Garcia-Roger E.M."/>
            <person name="Carmona M.J."/>
            <person name="Serra M."/>
            <person name="Gomez A."/>
        </authorList>
    </citation>
    <scope>NUCLEOTIDE SEQUENCE [LARGE SCALE GENOMIC DNA]</scope>
    <source>
        <strain evidence="1">HYR1</strain>
    </source>
</reference>
<proteinExistence type="predicted"/>
<dbReference type="AlphaFoldDB" id="A0A3M7PL41"/>
<evidence type="ECO:0000313" key="1">
    <source>
        <dbReference type="EMBL" id="RMZ99821.1"/>
    </source>
</evidence>
<dbReference type="EMBL" id="REGN01010032">
    <property type="protein sequence ID" value="RMZ99821.1"/>
    <property type="molecule type" value="Genomic_DNA"/>
</dbReference>
<sequence length="154" mass="18696">MACNLNINDSLQCLYFKRKPFLIILLIYVHSQKMAKSNYTTSYYFYDRSWPNYIKIAEKFFKSRVTIEIAKILIFVPKKYSCYFLLSKSRAWYVSKPMCWHAYHPYSFNHESLPKFFFLLEFFCEVFCKKCKTDFYKLSYIKSKRTPSSWIDIA</sequence>
<comment type="caution">
    <text evidence="1">The sequence shown here is derived from an EMBL/GenBank/DDBJ whole genome shotgun (WGS) entry which is preliminary data.</text>
</comment>
<protein>
    <submittedName>
        <fullName evidence="1">Uncharacterized protein</fullName>
    </submittedName>
</protein>
<name>A0A3M7PL41_BRAPC</name>
<gene>
    <name evidence="1" type="ORF">BpHYR1_007073</name>
</gene>
<dbReference type="Proteomes" id="UP000276133">
    <property type="component" value="Unassembled WGS sequence"/>
</dbReference>
<keyword evidence="2" id="KW-1185">Reference proteome</keyword>